<proteinExistence type="predicted"/>
<dbReference type="PANTHER" id="PTHR33678:SF1">
    <property type="entry name" value="BLL1576 PROTEIN"/>
    <property type="match status" value="1"/>
</dbReference>
<gene>
    <name evidence="4" type="ORF">E8A74_04050</name>
</gene>
<evidence type="ECO:0000259" key="2">
    <source>
        <dbReference type="Pfam" id="PF03050"/>
    </source>
</evidence>
<feature type="region of interest" description="Disordered" evidence="1">
    <location>
        <begin position="15"/>
        <end position="65"/>
    </location>
</feature>
<reference evidence="4 5" key="1">
    <citation type="submission" date="2019-04" db="EMBL/GenBank/DDBJ databases">
        <authorList>
            <person name="Li Y."/>
            <person name="Wang J."/>
        </authorList>
    </citation>
    <scope>NUCLEOTIDE SEQUENCE [LARGE SCALE GENOMIC DNA]</scope>
    <source>
        <strain evidence="4 5">DSM 14668</strain>
    </source>
</reference>
<dbReference type="Proteomes" id="UP000309215">
    <property type="component" value="Unassembled WGS sequence"/>
</dbReference>
<evidence type="ECO:0000313" key="5">
    <source>
        <dbReference type="Proteomes" id="UP000309215"/>
    </source>
</evidence>
<accession>A0A4U1JKB2</accession>
<comment type="caution">
    <text evidence="4">The sequence shown here is derived from an EMBL/GenBank/DDBJ whole genome shotgun (WGS) entry which is preliminary data.</text>
</comment>
<dbReference type="Pfam" id="PF03050">
    <property type="entry name" value="DDE_Tnp_IS66"/>
    <property type="match status" value="1"/>
</dbReference>
<dbReference type="Pfam" id="PF13817">
    <property type="entry name" value="DDE_Tnp_IS66_C"/>
    <property type="match status" value="1"/>
</dbReference>
<dbReference type="EMBL" id="SSMQ01000003">
    <property type="protein sequence ID" value="TKD12287.1"/>
    <property type="molecule type" value="Genomic_DNA"/>
</dbReference>
<feature type="domain" description="Transposase IS66 central" evidence="2">
    <location>
        <begin position="72"/>
        <end position="145"/>
    </location>
</feature>
<evidence type="ECO:0000259" key="3">
    <source>
        <dbReference type="Pfam" id="PF13817"/>
    </source>
</evidence>
<dbReference type="InterPro" id="IPR039552">
    <property type="entry name" value="IS66_C"/>
</dbReference>
<evidence type="ECO:0000256" key="1">
    <source>
        <dbReference type="SAM" id="MobiDB-lite"/>
    </source>
</evidence>
<evidence type="ECO:0000313" key="4">
    <source>
        <dbReference type="EMBL" id="TKD12287.1"/>
    </source>
</evidence>
<protein>
    <submittedName>
        <fullName evidence="4">Transposase</fullName>
    </submittedName>
</protein>
<dbReference type="InterPro" id="IPR004291">
    <property type="entry name" value="Transposase_IS66_central"/>
</dbReference>
<keyword evidence="5" id="KW-1185">Reference proteome</keyword>
<dbReference type="PANTHER" id="PTHR33678">
    <property type="entry name" value="BLL1576 PROTEIN"/>
    <property type="match status" value="1"/>
</dbReference>
<dbReference type="AlphaFoldDB" id="A0A4U1JKB2"/>
<sequence length="201" mass="22704">MKTMVWRWYPRSVASGAGCTSGESSRRRPSWATQGAPSPLRRYGESTSSSETARSAVYRPRSGSRREARGACRSYRWVHEIHTQQIPSTPLYKATRYAIKHEAAFRRCFSDGRFEIDNGEVERRLRWVALGRKNFLFAGSDKGAERLAIAYTMTGSCHMNGVNPLAYLTDVIEKLQSGWPKDRLDELLPNVWKPGLATSEG</sequence>
<feature type="compositionally biased region" description="Low complexity" evidence="1">
    <location>
        <begin position="45"/>
        <end position="56"/>
    </location>
</feature>
<feature type="domain" description="Transposase IS66 C-terminal" evidence="3">
    <location>
        <begin position="153"/>
        <end position="189"/>
    </location>
</feature>
<dbReference type="InterPro" id="IPR052344">
    <property type="entry name" value="Transposase-related"/>
</dbReference>
<organism evidence="4 5">
    <name type="scientific">Polyangium fumosum</name>
    <dbReference type="NCBI Taxonomy" id="889272"/>
    <lineage>
        <taxon>Bacteria</taxon>
        <taxon>Pseudomonadati</taxon>
        <taxon>Myxococcota</taxon>
        <taxon>Polyangia</taxon>
        <taxon>Polyangiales</taxon>
        <taxon>Polyangiaceae</taxon>
        <taxon>Polyangium</taxon>
    </lineage>
</organism>
<name>A0A4U1JKB2_9BACT</name>
<dbReference type="OrthoDB" id="9800877at2"/>